<organism evidence="14 15">
    <name type="scientific">Pneumocystis carinii (strain B80)</name>
    <name type="common">Rat pneumocystis pneumonia agent</name>
    <name type="synonym">Pneumocystis carinii f. sp. carinii</name>
    <dbReference type="NCBI Taxonomy" id="1408658"/>
    <lineage>
        <taxon>Eukaryota</taxon>
        <taxon>Fungi</taxon>
        <taxon>Dikarya</taxon>
        <taxon>Ascomycota</taxon>
        <taxon>Taphrinomycotina</taxon>
        <taxon>Pneumocystomycetes</taxon>
        <taxon>Pneumocystaceae</taxon>
        <taxon>Pneumocystis</taxon>
    </lineage>
</organism>
<evidence type="ECO:0000256" key="3">
    <source>
        <dbReference type="ARBA" id="ARBA00022516"/>
    </source>
</evidence>
<keyword evidence="7 13" id="KW-1133">Transmembrane helix</keyword>
<keyword evidence="11" id="KW-1207">Sterol metabolism</keyword>
<dbReference type="GO" id="GO:0005789">
    <property type="term" value="C:endoplasmic reticulum membrane"/>
    <property type="evidence" value="ECO:0007669"/>
    <property type="project" value="UniProtKB-SubCell"/>
</dbReference>
<dbReference type="VEuPathDB" id="FungiDB:T552_00171"/>
<evidence type="ECO:0000313" key="14">
    <source>
        <dbReference type="EMBL" id="KTW31529.1"/>
    </source>
</evidence>
<keyword evidence="15" id="KW-1185">Reference proteome</keyword>
<keyword evidence="4 13" id="KW-0812">Transmembrane</keyword>
<evidence type="ECO:0000256" key="1">
    <source>
        <dbReference type="ARBA" id="ARBA00004477"/>
    </source>
</evidence>
<evidence type="ECO:0000256" key="5">
    <source>
        <dbReference type="ARBA" id="ARBA00022824"/>
    </source>
</evidence>
<dbReference type="RefSeq" id="XP_018227645.1">
    <property type="nucleotide sequence ID" value="XM_018368790.1"/>
</dbReference>
<dbReference type="AlphaFoldDB" id="A0A0W4ZT12"/>
<evidence type="ECO:0000256" key="12">
    <source>
        <dbReference type="ARBA" id="ARBA00023221"/>
    </source>
</evidence>
<comment type="similarity">
    <text evidence="2">Belongs to the ERG28 family.</text>
</comment>
<keyword evidence="9" id="KW-0443">Lipid metabolism</keyword>
<evidence type="ECO:0000313" key="15">
    <source>
        <dbReference type="Proteomes" id="UP000054454"/>
    </source>
</evidence>
<name>A0A0W4ZT12_PNEC8</name>
<feature type="transmembrane region" description="Helical" evidence="13">
    <location>
        <begin position="105"/>
        <end position="125"/>
    </location>
</feature>
<dbReference type="Pfam" id="PF03694">
    <property type="entry name" value="Erg28"/>
    <property type="match status" value="1"/>
</dbReference>
<keyword evidence="8" id="KW-0756">Sterol biosynthesis</keyword>
<dbReference type="OrthoDB" id="6485510at2759"/>
<feature type="transmembrane region" description="Helical" evidence="13">
    <location>
        <begin position="80"/>
        <end position="99"/>
    </location>
</feature>
<dbReference type="PANTHER" id="PTHR15451">
    <property type="entry name" value="ERGOSTEROL BIOSYNTHETIC PROTEIN 28-RELATED"/>
    <property type="match status" value="1"/>
</dbReference>
<evidence type="ECO:0000256" key="10">
    <source>
        <dbReference type="ARBA" id="ARBA00023136"/>
    </source>
</evidence>
<evidence type="ECO:0000256" key="13">
    <source>
        <dbReference type="SAM" id="Phobius"/>
    </source>
</evidence>
<dbReference type="GO" id="GO:0006696">
    <property type="term" value="P:ergosterol biosynthetic process"/>
    <property type="evidence" value="ECO:0007669"/>
    <property type="project" value="EnsemblFungi"/>
</dbReference>
<keyword evidence="5" id="KW-0256">Endoplasmic reticulum</keyword>
<evidence type="ECO:0000256" key="7">
    <source>
        <dbReference type="ARBA" id="ARBA00022989"/>
    </source>
</evidence>
<reference evidence="15" key="1">
    <citation type="journal article" date="2016" name="Nat. Commun.">
        <title>Genome analysis of three Pneumocystis species reveals adaptation mechanisms to life exclusively in mammalian hosts.</title>
        <authorList>
            <person name="Ma L."/>
            <person name="Chen Z."/>
            <person name="Huang D.W."/>
            <person name="Kutty G."/>
            <person name="Ishihara M."/>
            <person name="Wang H."/>
            <person name="Abouelleil A."/>
            <person name="Bishop L."/>
            <person name="Davey E."/>
            <person name="Deng R."/>
            <person name="Deng X."/>
            <person name="Fan L."/>
            <person name="Fantoni G."/>
            <person name="Fitzgerald M."/>
            <person name="Gogineni E."/>
            <person name="Goldberg J.M."/>
            <person name="Handley G."/>
            <person name="Hu X."/>
            <person name="Huber C."/>
            <person name="Jiao X."/>
            <person name="Jones K."/>
            <person name="Levin J.Z."/>
            <person name="Liu Y."/>
            <person name="Macdonald P."/>
            <person name="Melnikov A."/>
            <person name="Raley C."/>
            <person name="Sassi M."/>
            <person name="Sherman B.T."/>
            <person name="Song X."/>
            <person name="Sykes S."/>
            <person name="Tran B."/>
            <person name="Walsh L."/>
            <person name="Xia Y."/>
            <person name="Yang J."/>
            <person name="Young S."/>
            <person name="Zeng Q."/>
            <person name="Zheng X."/>
            <person name="Stephens R."/>
            <person name="Nusbaum C."/>
            <person name="Birren B.W."/>
            <person name="Azadi P."/>
            <person name="Lempicki R.A."/>
            <person name="Cuomo C.A."/>
            <person name="Kovacs J.A."/>
        </authorList>
    </citation>
    <scope>NUCLEOTIDE SEQUENCE [LARGE SCALE GENOMIC DNA]</scope>
    <source>
        <strain evidence="15">B80</strain>
    </source>
</reference>
<keyword evidence="10 13" id="KW-0472">Membrane</keyword>
<accession>A0A0W4ZT12</accession>
<proteinExistence type="inferred from homology"/>
<feature type="transmembrane region" description="Helical" evidence="13">
    <location>
        <begin position="50"/>
        <end position="68"/>
    </location>
</feature>
<dbReference type="PANTHER" id="PTHR15451:SF19">
    <property type="entry name" value="ERGOSTEROL BIOSYNTHETIC PROTEIN 28 HOMOLOG"/>
    <property type="match status" value="1"/>
</dbReference>
<evidence type="ECO:0000256" key="2">
    <source>
        <dbReference type="ARBA" id="ARBA00005377"/>
    </source>
</evidence>
<gene>
    <name evidence="14" type="ORF">T552_00171</name>
</gene>
<dbReference type="GO" id="GO:0030674">
    <property type="term" value="F:protein-macromolecule adaptor activity"/>
    <property type="evidence" value="ECO:0007669"/>
    <property type="project" value="EnsemblFungi"/>
</dbReference>
<feature type="transmembrane region" description="Helical" evidence="13">
    <location>
        <begin position="12"/>
        <end position="30"/>
    </location>
</feature>
<keyword evidence="12" id="KW-0753">Steroid metabolism</keyword>
<evidence type="ECO:0000256" key="11">
    <source>
        <dbReference type="ARBA" id="ARBA00023166"/>
    </source>
</evidence>
<protein>
    <recommendedName>
        <fullName evidence="16">Ergosterol biosynthetic protein 28</fullName>
    </recommendedName>
</protein>
<keyword evidence="3" id="KW-0444">Lipid biosynthesis</keyword>
<evidence type="ECO:0000256" key="8">
    <source>
        <dbReference type="ARBA" id="ARBA00023011"/>
    </source>
</evidence>
<evidence type="ECO:0000256" key="6">
    <source>
        <dbReference type="ARBA" id="ARBA00022955"/>
    </source>
</evidence>
<dbReference type="EMBL" id="LFVZ01000001">
    <property type="protein sequence ID" value="KTW31529.1"/>
    <property type="molecule type" value="Genomic_DNA"/>
</dbReference>
<sequence>MLHRLPEGYLPKWNLIISIIAFFNTIQTYISLKLTQRVYSGAYDQVNPLATRLFGTWTLVSAIIRFYGSYHMSNSVIYEIILWTYYIAIFHFITEWFIFKTVKFGAPLAGPLIISTLSIIWMNVFRNNYIQY</sequence>
<evidence type="ECO:0008006" key="16">
    <source>
        <dbReference type="Google" id="ProtNLM"/>
    </source>
</evidence>
<evidence type="ECO:0000256" key="4">
    <source>
        <dbReference type="ARBA" id="ARBA00022692"/>
    </source>
</evidence>
<dbReference type="Proteomes" id="UP000054454">
    <property type="component" value="Unassembled WGS sequence"/>
</dbReference>
<keyword evidence="6" id="KW-0752">Steroid biosynthesis</keyword>
<dbReference type="InterPro" id="IPR005352">
    <property type="entry name" value="Erg28"/>
</dbReference>
<comment type="caution">
    <text evidence="14">The sequence shown here is derived from an EMBL/GenBank/DDBJ whole genome shotgun (WGS) entry which is preliminary data.</text>
</comment>
<dbReference type="GeneID" id="28934992"/>
<comment type="subcellular location">
    <subcellularLocation>
        <location evidence="1">Endoplasmic reticulum membrane</location>
        <topology evidence="1">Multi-pass membrane protein</topology>
    </subcellularLocation>
</comment>
<evidence type="ECO:0000256" key="9">
    <source>
        <dbReference type="ARBA" id="ARBA00023098"/>
    </source>
</evidence>